<keyword evidence="6" id="KW-1185">Reference proteome</keyword>
<name>A0A9P1C820_9DINO</name>
<dbReference type="SUPFAM" id="SSF57850">
    <property type="entry name" value="RING/U-box"/>
    <property type="match status" value="1"/>
</dbReference>
<keyword evidence="1" id="KW-0862">Zinc</keyword>
<dbReference type="OrthoDB" id="8062037at2759"/>
<reference evidence="4" key="1">
    <citation type="submission" date="2022-10" db="EMBL/GenBank/DDBJ databases">
        <authorList>
            <person name="Chen Y."/>
            <person name="Dougan E. K."/>
            <person name="Chan C."/>
            <person name="Rhodes N."/>
            <person name="Thang M."/>
        </authorList>
    </citation>
    <scope>NUCLEOTIDE SEQUENCE</scope>
</reference>
<gene>
    <name evidence="4" type="ORF">C1SCF055_LOCUS14070</name>
</gene>
<keyword evidence="1" id="KW-0479">Metal-binding</keyword>
<evidence type="ECO:0000313" key="6">
    <source>
        <dbReference type="Proteomes" id="UP001152797"/>
    </source>
</evidence>
<dbReference type="Gene3D" id="3.30.40.10">
    <property type="entry name" value="Zinc/RING finger domain, C3HC4 (zinc finger)"/>
    <property type="match status" value="1"/>
</dbReference>
<evidence type="ECO:0000259" key="3">
    <source>
        <dbReference type="PROSITE" id="PS50089"/>
    </source>
</evidence>
<organism evidence="4">
    <name type="scientific">Cladocopium goreaui</name>
    <dbReference type="NCBI Taxonomy" id="2562237"/>
    <lineage>
        <taxon>Eukaryota</taxon>
        <taxon>Sar</taxon>
        <taxon>Alveolata</taxon>
        <taxon>Dinophyceae</taxon>
        <taxon>Suessiales</taxon>
        <taxon>Symbiodiniaceae</taxon>
        <taxon>Cladocopium</taxon>
    </lineage>
</organism>
<protein>
    <recommendedName>
        <fullName evidence="3">RING-type domain-containing protein</fullName>
    </recommendedName>
</protein>
<dbReference type="InterPro" id="IPR001841">
    <property type="entry name" value="Znf_RING"/>
</dbReference>
<proteinExistence type="predicted"/>
<dbReference type="AlphaFoldDB" id="A0A9P1C820"/>
<dbReference type="InterPro" id="IPR013083">
    <property type="entry name" value="Znf_RING/FYVE/PHD"/>
</dbReference>
<evidence type="ECO:0000313" key="5">
    <source>
        <dbReference type="EMBL" id="CAL4774056.1"/>
    </source>
</evidence>
<sequence length="475" mass="49374">MGRHGAKKAKTAKMHPMMAAMMAAMQQQQQDSSSDESDHARVRAARASSLADAAPSSTAASSGHLQVAAAAAEGSSSSGAKAAAAAPAVVETGHAVAKAMANLDQQTASLYSRDDNSRRIHRNAVLLRSIPKVPLSEACEAIDHALDPTATSDLSQHGLARLIWIMSRQKPNVSLARLRVESYGVLNARLRRVHERLIATSPEMITTMQAIKEQPLLALAQQLGFDEAWFSQEVVAVKGKSKAINAPVPADQQTLPGMLAAIPKVPPSQALRAPPPAASPVLKAGAAAVAMPKVLAKGPAPSVGVATPVAKAKVAPVPPKMPGVAAEPAAAHSPLVIVPKMAPPVQSEAPQEVGQAAVVAGADDESLDEIMAGGDGGEATEEAVMIGDPDEPLCVICQQPLRSATDDQPVLALECGHTHHESCLFSAWQIGGHQHGWCPFKCDVRQQAAQIEDETMQAPGHSQSVVPQLSVGIAL</sequence>
<reference evidence="5 6" key="2">
    <citation type="submission" date="2024-05" db="EMBL/GenBank/DDBJ databases">
        <authorList>
            <person name="Chen Y."/>
            <person name="Shah S."/>
            <person name="Dougan E. K."/>
            <person name="Thang M."/>
            <person name="Chan C."/>
        </authorList>
    </citation>
    <scope>NUCLEOTIDE SEQUENCE [LARGE SCALE GENOMIC DNA]</scope>
</reference>
<evidence type="ECO:0000313" key="4">
    <source>
        <dbReference type="EMBL" id="CAI3986744.1"/>
    </source>
</evidence>
<keyword evidence="1" id="KW-0863">Zinc-finger</keyword>
<dbReference type="Proteomes" id="UP001152797">
    <property type="component" value="Unassembled WGS sequence"/>
</dbReference>
<accession>A0A9P1C820</accession>
<dbReference type="SMART" id="SM00184">
    <property type="entry name" value="RING"/>
    <property type="match status" value="1"/>
</dbReference>
<feature type="region of interest" description="Disordered" evidence="2">
    <location>
        <begin position="23"/>
        <end position="58"/>
    </location>
</feature>
<dbReference type="GO" id="GO:0008270">
    <property type="term" value="F:zinc ion binding"/>
    <property type="evidence" value="ECO:0007669"/>
    <property type="project" value="UniProtKB-KW"/>
</dbReference>
<dbReference type="PROSITE" id="PS50089">
    <property type="entry name" value="ZF_RING_2"/>
    <property type="match status" value="1"/>
</dbReference>
<feature type="domain" description="RING-type" evidence="3">
    <location>
        <begin position="394"/>
        <end position="439"/>
    </location>
</feature>
<evidence type="ECO:0000256" key="1">
    <source>
        <dbReference type="PROSITE-ProRule" id="PRU00175"/>
    </source>
</evidence>
<evidence type="ECO:0000256" key="2">
    <source>
        <dbReference type="SAM" id="MobiDB-lite"/>
    </source>
</evidence>
<dbReference type="EMBL" id="CAMXCT030001112">
    <property type="protein sequence ID" value="CAL4774056.1"/>
    <property type="molecule type" value="Genomic_DNA"/>
</dbReference>
<dbReference type="EMBL" id="CAMXCT010001112">
    <property type="protein sequence ID" value="CAI3986744.1"/>
    <property type="molecule type" value="Genomic_DNA"/>
</dbReference>
<feature type="compositionally biased region" description="Low complexity" evidence="2">
    <location>
        <begin position="45"/>
        <end position="58"/>
    </location>
</feature>
<dbReference type="EMBL" id="CAMXCT020001112">
    <property type="protein sequence ID" value="CAL1140119.1"/>
    <property type="molecule type" value="Genomic_DNA"/>
</dbReference>
<comment type="caution">
    <text evidence="4">The sequence shown here is derived from an EMBL/GenBank/DDBJ whole genome shotgun (WGS) entry which is preliminary data.</text>
</comment>